<dbReference type="RefSeq" id="WP_230758474.1">
    <property type="nucleotide sequence ID" value="NZ_JAINWA010000003.1"/>
</dbReference>
<dbReference type="InterPro" id="IPR036291">
    <property type="entry name" value="NAD(P)-bd_dom_sf"/>
</dbReference>
<dbReference type="PRINTS" id="PR00081">
    <property type="entry name" value="GDHRDH"/>
</dbReference>
<dbReference type="PANTHER" id="PTHR44147:SF2">
    <property type="entry name" value="DEHYDROGENASE_REDUCTASE SDR FAMILY MEMBER 1"/>
    <property type="match status" value="1"/>
</dbReference>
<reference evidence="1" key="1">
    <citation type="submission" date="2021-08" db="EMBL/GenBank/DDBJ databases">
        <title>Comparative analyses of Brucepasteria parasyntrophica and Teretinema zuelzerae.</title>
        <authorList>
            <person name="Song Y."/>
            <person name="Brune A."/>
        </authorList>
    </citation>
    <scope>NUCLEOTIDE SEQUENCE</scope>
    <source>
        <strain evidence="1">DSM 1903</strain>
    </source>
</reference>
<dbReference type="Gene3D" id="3.40.50.720">
    <property type="entry name" value="NAD(P)-binding Rossmann-like Domain"/>
    <property type="match status" value="1"/>
</dbReference>
<dbReference type="Proteomes" id="UP001198163">
    <property type="component" value="Unassembled WGS sequence"/>
</dbReference>
<keyword evidence="2" id="KW-1185">Reference proteome</keyword>
<dbReference type="Pfam" id="PF00106">
    <property type="entry name" value="adh_short"/>
    <property type="match status" value="1"/>
</dbReference>
<organism evidence="1 2">
    <name type="scientific">Teretinema zuelzerae</name>
    <dbReference type="NCBI Taxonomy" id="156"/>
    <lineage>
        <taxon>Bacteria</taxon>
        <taxon>Pseudomonadati</taxon>
        <taxon>Spirochaetota</taxon>
        <taxon>Spirochaetia</taxon>
        <taxon>Spirochaetales</taxon>
        <taxon>Treponemataceae</taxon>
        <taxon>Teretinema</taxon>
    </lineage>
</organism>
<dbReference type="EMBL" id="JAINWA010000003">
    <property type="protein sequence ID" value="MCD1656089.1"/>
    <property type="molecule type" value="Genomic_DNA"/>
</dbReference>
<comment type="caution">
    <text evidence="1">The sequence shown here is derived from an EMBL/GenBank/DDBJ whole genome shotgun (WGS) entry which is preliminary data.</text>
</comment>
<sequence>MKILNGKVALVTGASRGIGKGTAIALAKEGAKVYITGRTIEENTSSSNLPGSIYTTEKEINDNYGTCIAIQCDHTQDDQTQKVVKKIKKENDSLDILVNAVWGGYEYFTDGSTFWTEQGFWDMPFQRWDKMFDAGVRAHFVTSSMVSKIMINQKKGLIINYSFWAADRNDKGVAYSVAKAATNKMTECMAYELSKYNVSVITLYPGLVRTESVMKNSQYFDMSNSESTEFSGKVISKIACDKDNILLSGKKYTSAELALKYNIQDIDGKQPVPLTVDKC</sequence>
<dbReference type="SUPFAM" id="SSF51735">
    <property type="entry name" value="NAD(P)-binding Rossmann-fold domains"/>
    <property type="match status" value="1"/>
</dbReference>
<proteinExistence type="predicted"/>
<evidence type="ECO:0000313" key="2">
    <source>
        <dbReference type="Proteomes" id="UP001198163"/>
    </source>
</evidence>
<accession>A0AAE3EMN6</accession>
<gene>
    <name evidence="1" type="ORF">K7J14_15420</name>
</gene>
<name>A0AAE3EMN6_9SPIR</name>
<dbReference type="InterPro" id="IPR002347">
    <property type="entry name" value="SDR_fam"/>
</dbReference>
<dbReference type="AlphaFoldDB" id="A0AAE3EMN6"/>
<evidence type="ECO:0000313" key="1">
    <source>
        <dbReference type="EMBL" id="MCD1656089.1"/>
    </source>
</evidence>
<dbReference type="PANTHER" id="PTHR44147">
    <property type="entry name" value="DEHYDROGENASE/REDUCTASE SDR FAMILY MEMBER 1"/>
    <property type="match status" value="1"/>
</dbReference>
<protein>
    <submittedName>
        <fullName evidence="1">SDR family NAD(P)-dependent oxidoreductase</fullName>
    </submittedName>
</protein>